<sequence length="153" mass="16218">MTASTVVVVVLGGLTGFMWFGAHQTAVAAHQREVFLQAGRQAAIDLTTISYSQAEADVARILDSATGSFHDDFQKRSQPFIDVVKKARSDSQGSVTAAGVESVEGNKASVIVAVSVKTSNAGVPEQQPRGWRMRLNVQKVGDTAKVSDVAFVP</sequence>
<proteinExistence type="predicted"/>
<dbReference type="RefSeq" id="WP_235658580.1">
    <property type="nucleotide sequence ID" value="NZ_QJJU01000035.1"/>
</dbReference>
<evidence type="ECO:0008006" key="5">
    <source>
        <dbReference type="Google" id="ProtNLM"/>
    </source>
</evidence>
<reference evidence="3 4" key="2">
    <citation type="submission" date="2018-06" db="EMBL/GenBank/DDBJ databases">
        <title>Sequencing of bacterial isolates from soil warming experiment in Harvard Forest, Massachusetts, USA.</title>
        <authorList>
            <person name="Deangelis K.PhD."/>
        </authorList>
    </citation>
    <scope>NUCLEOTIDE SEQUENCE [LARGE SCALE GENOMIC DNA]</scope>
    <source>
        <strain evidence="3 4">GAS496</strain>
    </source>
</reference>
<dbReference type="EMBL" id="QJJU01000035">
    <property type="protein sequence ID" value="PXX00327.1"/>
    <property type="molecule type" value="Genomic_DNA"/>
</dbReference>
<evidence type="ECO:0000313" key="4">
    <source>
        <dbReference type="Proteomes" id="UP000247781"/>
    </source>
</evidence>
<dbReference type="Proteomes" id="UP000247781">
    <property type="component" value="Unassembled WGS sequence"/>
</dbReference>
<organism evidence="3 4">
    <name type="scientific">Mycolicibacterium moriokaense</name>
    <dbReference type="NCBI Taxonomy" id="39691"/>
    <lineage>
        <taxon>Bacteria</taxon>
        <taxon>Bacillati</taxon>
        <taxon>Actinomycetota</taxon>
        <taxon>Actinomycetes</taxon>
        <taxon>Mycobacteriales</taxon>
        <taxon>Mycobacteriaceae</taxon>
        <taxon>Mycolicibacterium</taxon>
    </lineage>
</organism>
<protein>
    <recommendedName>
        <fullName evidence="5">Mammalian cell entry protein</fullName>
    </recommendedName>
</protein>
<reference evidence="4" key="1">
    <citation type="submission" date="2018-05" db="EMBL/GenBank/DDBJ databases">
        <authorList>
            <person name="Deangelis K."/>
            <person name="Huntemann M."/>
            <person name="Clum A."/>
            <person name="Pillay M."/>
            <person name="Palaniappan K."/>
            <person name="Varghese N."/>
            <person name="Mikhailova N."/>
            <person name="Stamatis D."/>
            <person name="Reddy T."/>
            <person name="Daum C."/>
            <person name="Shapiro N."/>
            <person name="Ivanova N."/>
            <person name="Kyrpides N."/>
            <person name="Woyke T."/>
        </authorList>
    </citation>
    <scope>NUCLEOTIDE SEQUENCE [LARGE SCALE GENOMIC DNA]</scope>
    <source>
        <strain evidence="4">GAS496</strain>
    </source>
</reference>
<dbReference type="AlphaFoldDB" id="A0A318HEN5"/>
<gene>
    <name evidence="3" type="ORF">C8E89_13530</name>
</gene>
<dbReference type="PANTHER" id="PTHR37042">
    <property type="entry name" value="OUTER MEMBRANE PROTEIN RV1973"/>
    <property type="match status" value="1"/>
</dbReference>
<keyword evidence="2" id="KW-0472">Membrane</keyword>
<dbReference type="PANTHER" id="PTHR37042:SF4">
    <property type="entry name" value="OUTER MEMBRANE PROTEIN RV1973"/>
    <property type="match status" value="1"/>
</dbReference>
<name>A0A318HEN5_9MYCO</name>
<dbReference type="GO" id="GO:0016020">
    <property type="term" value="C:membrane"/>
    <property type="evidence" value="ECO:0007669"/>
    <property type="project" value="UniProtKB-SubCell"/>
</dbReference>
<accession>A0A318HEN5</accession>
<comment type="caution">
    <text evidence="3">The sequence shown here is derived from an EMBL/GenBank/DDBJ whole genome shotgun (WGS) entry which is preliminary data.</text>
</comment>
<comment type="subcellular location">
    <subcellularLocation>
        <location evidence="1">Membrane</location>
    </subcellularLocation>
</comment>
<evidence type="ECO:0000256" key="2">
    <source>
        <dbReference type="ARBA" id="ARBA00023136"/>
    </source>
</evidence>
<keyword evidence="4" id="KW-1185">Reference proteome</keyword>
<evidence type="ECO:0000313" key="3">
    <source>
        <dbReference type="EMBL" id="PXX00327.1"/>
    </source>
</evidence>
<evidence type="ECO:0000256" key="1">
    <source>
        <dbReference type="ARBA" id="ARBA00004370"/>
    </source>
</evidence>